<evidence type="ECO:0000313" key="1">
    <source>
        <dbReference type="EMBL" id="ARW69268.1"/>
    </source>
</evidence>
<protein>
    <recommendedName>
        <fullName evidence="2">Chorismate lyase</fullName>
    </recommendedName>
</protein>
<gene>
    <name evidence="1" type="primary">ycf21</name>
</gene>
<reference evidence="1" key="1">
    <citation type="journal article" date="2017" name="J. Phycol.">
        <title>Analysis of chloroplast genomes and a supermatrix inform reclassification of the Rhodomelaceae (Rhodophyta).</title>
        <authorList>
            <person name="Diaz-Tapia P."/>
            <person name="Maggs C.A."/>
            <person name="West J.A."/>
            <person name="Verbruggen H."/>
        </authorList>
    </citation>
    <scope>NUCLEOTIDE SEQUENCE</scope>
    <source>
        <strain evidence="1">PD1760</strain>
    </source>
</reference>
<organism evidence="1">
    <name type="scientific">Polysiphonia sp</name>
    <dbReference type="NCBI Taxonomy" id="1967842"/>
    <lineage>
        <taxon>Eukaryota</taxon>
        <taxon>Rhodophyta</taxon>
        <taxon>Florideophyceae</taxon>
        <taxon>Rhodymeniophycidae</taxon>
        <taxon>Ceramiales</taxon>
        <taxon>Rhodomelaceae</taxon>
        <taxon>Polysiphonioideae</taxon>
        <taxon>Polysiphonia</taxon>
    </lineage>
</organism>
<proteinExistence type="predicted"/>
<evidence type="ECO:0008006" key="2">
    <source>
        <dbReference type="Google" id="ProtNLM"/>
    </source>
</evidence>
<dbReference type="SUPFAM" id="SSF64288">
    <property type="entry name" value="Chorismate lyase-like"/>
    <property type="match status" value="1"/>
</dbReference>
<keyword evidence="1" id="KW-0934">Plastid</keyword>
<dbReference type="AlphaFoldDB" id="A0A1Z1MT65"/>
<dbReference type="InterPro" id="IPR002800">
    <property type="entry name" value="Rv2949c-like"/>
</dbReference>
<geneLocation type="chloroplast" evidence="1"/>
<dbReference type="InterPro" id="IPR028978">
    <property type="entry name" value="Chorismate_lyase_/UTRA_dom_sf"/>
</dbReference>
<keyword evidence="1" id="KW-0150">Chloroplast</keyword>
<dbReference type="Gene3D" id="3.40.1410.10">
    <property type="entry name" value="Chorismate lyase-like"/>
    <property type="match status" value="1"/>
</dbReference>
<dbReference type="EMBL" id="MF101456">
    <property type="protein sequence ID" value="ARW69268.1"/>
    <property type="molecule type" value="Genomic_DNA"/>
</dbReference>
<sequence>MSLNRHKNKTLKSINNQLKFITINEGSHTRIIQYLYKYKVIIKLLEQKEQVFKHSKRKIRYVWLETSIYTKMTFARSLWLIQQNKVSHEQLTREQPIGQSFIHQKIDIKKNINEIYYCYDKNFEYKSQHKGIIWGRKYTLSLEYTSYIIIQEFFPSNLIHF</sequence>
<accession>A0A1Z1MT65</accession>
<name>A0A1Z1MT65_9FLOR</name>
<dbReference type="Pfam" id="PF01947">
    <property type="entry name" value="Rv2949c-like"/>
    <property type="match status" value="1"/>
</dbReference>